<sequence>MMLSIVPLENEKQKKKYIVFKQIILSSTFHTLMLFKIFPKIKLRFFWFSREKALL</sequence>
<accession>A0A0E9W890</accession>
<dbReference type="AlphaFoldDB" id="A0A0E9W890"/>
<organism evidence="1">
    <name type="scientific">Anguilla anguilla</name>
    <name type="common">European freshwater eel</name>
    <name type="synonym">Muraena anguilla</name>
    <dbReference type="NCBI Taxonomy" id="7936"/>
    <lineage>
        <taxon>Eukaryota</taxon>
        <taxon>Metazoa</taxon>
        <taxon>Chordata</taxon>
        <taxon>Craniata</taxon>
        <taxon>Vertebrata</taxon>
        <taxon>Euteleostomi</taxon>
        <taxon>Actinopterygii</taxon>
        <taxon>Neopterygii</taxon>
        <taxon>Teleostei</taxon>
        <taxon>Anguilliformes</taxon>
        <taxon>Anguillidae</taxon>
        <taxon>Anguilla</taxon>
    </lineage>
</organism>
<dbReference type="EMBL" id="GBXM01021978">
    <property type="protein sequence ID" value="JAH86599.1"/>
    <property type="molecule type" value="Transcribed_RNA"/>
</dbReference>
<evidence type="ECO:0000313" key="1">
    <source>
        <dbReference type="EMBL" id="JAH86599.1"/>
    </source>
</evidence>
<reference evidence="1" key="1">
    <citation type="submission" date="2014-11" db="EMBL/GenBank/DDBJ databases">
        <authorList>
            <person name="Amaro Gonzalez C."/>
        </authorList>
    </citation>
    <scope>NUCLEOTIDE SEQUENCE</scope>
</reference>
<name>A0A0E9W890_ANGAN</name>
<protein>
    <submittedName>
        <fullName evidence="1">Uncharacterized protein</fullName>
    </submittedName>
</protein>
<reference evidence="1" key="2">
    <citation type="journal article" date="2015" name="Fish Shellfish Immunol.">
        <title>Early steps in the European eel (Anguilla anguilla)-Vibrio vulnificus interaction in the gills: Role of the RtxA13 toxin.</title>
        <authorList>
            <person name="Callol A."/>
            <person name="Pajuelo D."/>
            <person name="Ebbesson L."/>
            <person name="Teles M."/>
            <person name="MacKenzie S."/>
            <person name="Amaro C."/>
        </authorList>
    </citation>
    <scope>NUCLEOTIDE SEQUENCE</scope>
</reference>
<proteinExistence type="predicted"/>